<keyword evidence="8" id="KW-0443">Lipid metabolism</keyword>
<dbReference type="PATRIC" id="fig|1429439.4.peg.650"/>
<dbReference type="HOGENOM" id="CLU_000022_69_2_7"/>
<evidence type="ECO:0000256" key="2">
    <source>
        <dbReference type="ARBA" id="ARBA00008467"/>
    </source>
</evidence>
<evidence type="ECO:0000256" key="8">
    <source>
        <dbReference type="ARBA" id="ARBA00023098"/>
    </source>
</evidence>
<dbReference type="InterPro" id="IPR016039">
    <property type="entry name" value="Thiolase-like"/>
</dbReference>
<gene>
    <name evidence="15" type="ORF">ETSY2_03815</name>
</gene>
<dbReference type="UniPathway" id="UPA00094"/>
<evidence type="ECO:0000256" key="5">
    <source>
        <dbReference type="ARBA" id="ARBA00022516"/>
    </source>
</evidence>
<feature type="active site" description="For beta-ketoacyl synthase activity" evidence="12">
    <location>
        <position position="157"/>
    </location>
</feature>
<evidence type="ECO:0000256" key="13">
    <source>
        <dbReference type="RuleBase" id="RU003694"/>
    </source>
</evidence>
<evidence type="ECO:0000256" key="3">
    <source>
        <dbReference type="ARBA" id="ARBA00012356"/>
    </source>
</evidence>
<evidence type="ECO:0000256" key="6">
    <source>
        <dbReference type="ARBA" id="ARBA00022679"/>
    </source>
</evidence>
<dbReference type="SUPFAM" id="SSF53901">
    <property type="entry name" value="Thiolase-like"/>
    <property type="match status" value="2"/>
</dbReference>
<proteinExistence type="inferred from homology"/>
<dbReference type="NCBIfam" id="NF005589">
    <property type="entry name" value="PRK07314.1"/>
    <property type="match status" value="1"/>
</dbReference>
<evidence type="ECO:0000256" key="1">
    <source>
        <dbReference type="ARBA" id="ARBA00005194"/>
    </source>
</evidence>
<keyword evidence="10 11" id="KW-0012">Acyltransferase</keyword>
<dbReference type="PROSITE" id="PS00606">
    <property type="entry name" value="KS3_1"/>
    <property type="match status" value="1"/>
</dbReference>
<evidence type="ECO:0000259" key="14">
    <source>
        <dbReference type="PROSITE" id="PS52004"/>
    </source>
</evidence>
<dbReference type="Proteomes" id="UP000019140">
    <property type="component" value="Unassembled WGS sequence"/>
</dbReference>
<dbReference type="PANTHER" id="PTHR11712:SF336">
    <property type="entry name" value="3-OXOACYL-[ACYL-CARRIER-PROTEIN] SYNTHASE, MITOCHONDRIAL"/>
    <property type="match status" value="1"/>
</dbReference>
<dbReference type="InterPro" id="IPR014030">
    <property type="entry name" value="Ketoacyl_synth_N"/>
</dbReference>
<dbReference type="CDD" id="cd00834">
    <property type="entry name" value="KAS_I_II"/>
    <property type="match status" value="1"/>
</dbReference>
<organism evidence="15 16">
    <name type="scientific">Candidatus Entotheonella gemina</name>
    <dbReference type="NCBI Taxonomy" id="1429439"/>
    <lineage>
        <taxon>Bacteria</taxon>
        <taxon>Pseudomonadati</taxon>
        <taxon>Nitrospinota/Tectimicrobiota group</taxon>
        <taxon>Candidatus Tectimicrobiota</taxon>
        <taxon>Candidatus Entotheonellia</taxon>
        <taxon>Candidatus Entotheonellales</taxon>
        <taxon>Candidatus Entotheonellaceae</taxon>
        <taxon>Candidatus Entotheonella</taxon>
    </lineage>
</organism>
<protein>
    <recommendedName>
        <fullName evidence="4 11">3-oxoacyl-[acyl-carrier-protein] synthase 2</fullName>
        <ecNumber evidence="3 11">2.3.1.179</ecNumber>
    </recommendedName>
</protein>
<keyword evidence="6 11" id="KW-0808">Transferase</keyword>
<evidence type="ECO:0000256" key="12">
    <source>
        <dbReference type="PIRSR" id="PIRSR000447-1"/>
    </source>
</evidence>
<comment type="catalytic activity">
    <reaction evidence="11">
        <text>(9Z)-hexadecenoyl-[ACP] + malonyl-[ACP] + H(+) = 3-oxo-(11Z)-octadecenoyl-[ACP] + holo-[ACP] + CO2</text>
        <dbReference type="Rhea" id="RHEA:55040"/>
        <dbReference type="Rhea" id="RHEA-COMP:9623"/>
        <dbReference type="Rhea" id="RHEA-COMP:9685"/>
        <dbReference type="Rhea" id="RHEA-COMP:10800"/>
        <dbReference type="Rhea" id="RHEA-COMP:14074"/>
        <dbReference type="ChEBI" id="CHEBI:15378"/>
        <dbReference type="ChEBI" id="CHEBI:16526"/>
        <dbReference type="ChEBI" id="CHEBI:64479"/>
        <dbReference type="ChEBI" id="CHEBI:78449"/>
        <dbReference type="ChEBI" id="CHEBI:83989"/>
        <dbReference type="ChEBI" id="CHEBI:138538"/>
        <dbReference type="EC" id="2.3.1.179"/>
    </reaction>
</comment>
<name>W4MEE1_9BACT</name>
<feature type="domain" description="Ketosynthase family 3 (KS3)" evidence="14">
    <location>
        <begin position="1"/>
        <end position="404"/>
    </location>
</feature>
<dbReference type="InterPro" id="IPR000794">
    <property type="entry name" value="Beta-ketoacyl_synthase"/>
</dbReference>
<dbReference type="PANTHER" id="PTHR11712">
    <property type="entry name" value="POLYKETIDE SYNTHASE-RELATED"/>
    <property type="match status" value="1"/>
</dbReference>
<dbReference type="NCBIfam" id="TIGR03150">
    <property type="entry name" value="fabF"/>
    <property type="match status" value="1"/>
</dbReference>
<evidence type="ECO:0000313" key="15">
    <source>
        <dbReference type="EMBL" id="ETX08709.1"/>
    </source>
</evidence>
<keyword evidence="9 11" id="KW-0275">Fatty acid biosynthesis</keyword>
<evidence type="ECO:0000256" key="7">
    <source>
        <dbReference type="ARBA" id="ARBA00022832"/>
    </source>
</evidence>
<comment type="caution">
    <text evidence="15">The sequence shown here is derived from an EMBL/GenBank/DDBJ whole genome shotgun (WGS) entry which is preliminary data.</text>
</comment>
<dbReference type="GO" id="GO:0004315">
    <property type="term" value="F:3-oxoacyl-[acyl-carrier-protein] synthase activity"/>
    <property type="evidence" value="ECO:0007669"/>
    <property type="project" value="UniProtKB-UniRule"/>
</dbReference>
<comment type="similarity">
    <text evidence="2 11 13">Belongs to the thiolase-like superfamily. Beta-ketoacyl-ACP synthases family.</text>
</comment>
<comment type="function">
    <text evidence="11">Involved in the type II fatty acid elongation cycle. Catalyzes the elongation of a wide range of acyl-ACP by the addition of two carbons from malonyl-ACP to an acyl acceptor. Can efficiently catalyze the conversion of palmitoleoyl-ACP (cis-hexadec-9-enoyl-ACP) to cis-vaccenoyl-ACP (cis-octadec-11-enoyl-ACP), an essential step in the thermal regulation of fatty acid composition.</text>
</comment>
<dbReference type="InterPro" id="IPR014031">
    <property type="entry name" value="Ketoacyl_synth_C"/>
</dbReference>
<comment type="catalytic activity">
    <reaction evidence="11">
        <text>a fatty acyl-[ACP] + malonyl-[ACP] + H(+) = a 3-oxoacyl-[ACP] + holo-[ACP] + CO2</text>
        <dbReference type="Rhea" id="RHEA:22836"/>
        <dbReference type="Rhea" id="RHEA-COMP:9623"/>
        <dbReference type="Rhea" id="RHEA-COMP:9685"/>
        <dbReference type="Rhea" id="RHEA-COMP:9916"/>
        <dbReference type="Rhea" id="RHEA-COMP:14125"/>
        <dbReference type="ChEBI" id="CHEBI:15378"/>
        <dbReference type="ChEBI" id="CHEBI:16526"/>
        <dbReference type="ChEBI" id="CHEBI:64479"/>
        <dbReference type="ChEBI" id="CHEBI:78449"/>
        <dbReference type="ChEBI" id="CHEBI:78776"/>
        <dbReference type="ChEBI" id="CHEBI:138651"/>
    </reaction>
</comment>
<dbReference type="InterPro" id="IPR017568">
    <property type="entry name" value="3-oxoacyl-ACP_synth-2"/>
</dbReference>
<keyword evidence="16" id="KW-1185">Reference proteome</keyword>
<reference evidence="15 16" key="1">
    <citation type="journal article" date="2014" name="Nature">
        <title>An environmental bacterial taxon with a large and distinct metabolic repertoire.</title>
        <authorList>
            <person name="Wilson M.C."/>
            <person name="Mori T."/>
            <person name="Ruckert C."/>
            <person name="Uria A.R."/>
            <person name="Helf M.J."/>
            <person name="Takada K."/>
            <person name="Gernert C."/>
            <person name="Steffens U.A."/>
            <person name="Heycke N."/>
            <person name="Schmitt S."/>
            <person name="Rinke C."/>
            <person name="Helfrich E.J."/>
            <person name="Brachmann A.O."/>
            <person name="Gurgui C."/>
            <person name="Wakimoto T."/>
            <person name="Kracht M."/>
            <person name="Crusemann M."/>
            <person name="Hentschel U."/>
            <person name="Abe I."/>
            <person name="Matsunaga S."/>
            <person name="Kalinowski J."/>
            <person name="Takeyama H."/>
            <person name="Piel J."/>
        </authorList>
    </citation>
    <scope>NUCLEOTIDE SEQUENCE [LARGE SCALE GENOMIC DNA]</scope>
    <source>
        <strain evidence="16">TSY2</strain>
    </source>
</reference>
<sequence>MTGLGAVTPLGTGTQKTWEALLKGESGIGPIDRFDVSAYDCRIGAFVRDFDPHDYLGRKDAKRMARFSQFAVAGAAMAIEDAGLCLTPEMAERTGCLLGVGLGGLSTLEQNHEKYLHAGPDRVSPMLWPMVIPNIAPGQVCLRFGLHGPNSVVSTACAAGTHAIGDAYRLIQRGDADVMLTGGCEAALTPLSLAGFANMRALSSRNDDPQRASRPFDADRDGFVMGEGGGVLVLEELEQARQRGASIYAEIIGYGMSADAYHLTQPDPEARGVVLCMQRTLLDAGIEPHEIDYINAHGTSTPYNDRCETLAIRRVFGEHAYRLAVSSTKSMTGHLFGGAGGIEAVFTVLSIAESAIPPTMNLETPDPECDLDYVPHEARYKPVRVAMSNSFGFGGTNASIIFANYQESP</sequence>
<dbReference type="AlphaFoldDB" id="W4MEE1"/>
<evidence type="ECO:0000256" key="11">
    <source>
        <dbReference type="PIRNR" id="PIRNR000447"/>
    </source>
</evidence>
<dbReference type="Pfam" id="PF00109">
    <property type="entry name" value="ketoacyl-synt"/>
    <property type="match status" value="1"/>
</dbReference>
<evidence type="ECO:0000256" key="4">
    <source>
        <dbReference type="ARBA" id="ARBA00014657"/>
    </source>
</evidence>
<dbReference type="FunFam" id="3.40.47.10:FF:000009">
    <property type="entry name" value="3-oxoacyl-[acyl-carrier-protein] synthase 2"/>
    <property type="match status" value="1"/>
</dbReference>
<dbReference type="Pfam" id="PF02801">
    <property type="entry name" value="Ketoacyl-synt_C"/>
    <property type="match status" value="1"/>
</dbReference>
<dbReference type="SMART" id="SM00825">
    <property type="entry name" value="PKS_KS"/>
    <property type="match status" value="1"/>
</dbReference>
<evidence type="ECO:0000313" key="16">
    <source>
        <dbReference type="Proteomes" id="UP000019140"/>
    </source>
</evidence>
<dbReference type="EC" id="2.3.1.179" evidence="3 11"/>
<dbReference type="EMBL" id="AZHX01000152">
    <property type="protein sequence ID" value="ETX08709.1"/>
    <property type="molecule type" value="Genomic_DNA"/>
</dbReference>
<dbReference type="GO" id="GO:0005829">
    <property type="term" value="C:cytosol"/>
    <property type="evidence" value="ECO:0007669"/>
    <property type="project" value="TreeGrafter"/>
</dbReference>
<dbReference type="PROSITE" id="PS52004">
    <property type="entry name" value="KS3_2"/>
    <property type="match status" value="1"/>
</dbReference>
<keyword evidence="5 11" id="KW-0444">Lipid biosynthesis</keyword>
<evidence type="ECO:0000256" key="9">
    <source>
        <dbReference type="ARBA" id="ARBA00023160"/>
    </source>
</evidence>
<comment type="pathway">
    <text evidence="1 11">Lipid metabolism; fatty acid biosynthesis.</text>
</comment>
<accession>W4MEE1</accession>
<dbReference type="GO" id="GO:0006633">
    <property type="term" value="P:fatty acid biosynthetic process"/>
    <property type="evidence" value="ECO:0007669"/>
    <property type="project" value="UniProtKB-UniRule"/>
</dbReference>
<evidence type="ECO:0000256" key="10">
    <source>
        <dbReference type="ARBA" id="ARBA00023315"/>
    </source>
</evidence>
<dbReference type="InterPro" id="IPR018201">
    <property type="entry name" value="Ketoacyl_synth_AS"/>
</dbReference>
<keyword evidence="7" id="KW-0276">Fatty acid metabolism</keyword>
<dbReference type="Gene3D" id="3.40.47.10">
    <property type="match status" value="1"/>
</dbReference>
<dbReference type="InterPro" id="IPR020841">
    <property type="entry name" value="PKS_Beta-ketoAc_synthase_dom"/>
</dbReference>
<dbReference type="PIRSF" id="PIRSF000447">
    <property type="entry name" value="KAS_II"/>
    <property type="match status" value="1"/>
</dbReference>